<evidence type="ECO:0000256" key="9">
    <source>
        <dbReference type="ARBA" id="ARBA00023268"/>
    </source>
</evidence>
<feature type="site" description="Positions MEP for the nucleophilic attack" evidence="10">
    <location>
        <position position="173"/>
    </location>
</feature>
<feature type="binding site" evidence="10">
    <location>
        <position position="423"/>
    </location>
    <ligand>
        <name>4-CDP-2-C-methyl-D-erythritol 2-phosphate</name>
        <dbReference type="ChEBI" id="CHEBI:57919"/>
    </ligand>
</feature>
<evidence type="ECO:0000256" key="4">
    <source>
        <dbReference type="ARBA" id="ARBA00022679"/>
    </source>
</evidence>
<keyword evidence="6 10" id="KW-0479">Metal-binding</keyword>
<dbReference type="Pfam" id="PF02542">
    <property type="entry name" value="YgbB"/>
    <property type="match status" value="1"/>
</dbReference>
<dbReference type="GO" id="GO:0019288">
    <property type="term" value="P:isopentenyl diphosphate biosynthetic process, methylerythritol 4-phosphate pathway"/>
    <property type="evidence" value="ECO:0007669"/>
    <property type="project" value="UniProtKB-UniRule"/>
</dbReference>
<dbReference type="SUPFAM" id="SSF69765">
    <property type="entry name" value="IpsF-like"/>
    <property type="match status" value="1"/>
</dbReference>
<dbReference type="NCBIfam" id="TIGR00151">
    <property type="entry name" value="ispF"/>
    <property type="match status" value="1"/>
</dbReference>
<dbReference type="PANTHER" id="PTHR43181">
    <property type="entry name" value="2-C-METHYL-D-ERYTHRITOL 2,4-CYCLODIPHOSPHATE SYNTHASE, CHLOROPLASTIC"/>
    <property type="match status" value="1"/>
</dbReference>
<dbReference type="InterPro" id="IPR020555">
    <property type="entry name" value="MECDP_synthase_CS"/>
</dbReference>
<dbReference type="FunFam" id="3.90.550.10:FF:000003">
    <property type="entry name" value="2-C-methyl-D-erythritol 4-phosphate cytidylyltransferase"/>
    <property type="match status" value="1"/>
</dbReference>
<feature type="binding site" evidence="10">
    <location>
        <position position="290"/>
    </location>
    <ligand>
        <name>a divalent metal cation</name>
        <dbReference type="ChEBI" id="CHEBI:60240"/>
    </ligand>
</feature>
<evidence type="ECO:0000256" key="8">
    <source>
        <dbReference type="ARBA" id="ARBA00023239"/>
    </source>
</evidence>
<protein>
    <recommendedName>
        <fullName evidence="10">Bifunctional enzyme IspD/IspF</fullName>
    </recommendedName>
    <domain>
        <recommendedName>
            <fullName evidence="10">2-C-methyl-D-erythritol 4-phosphate cytidylyltransferase</fullName>
            <ecNumber evidence="10">2.7.7.60</ecNumber>
        </recommendedName>
        <alternativeName>
            <fullName evidence="10">4-diphosphocytidyl-2C-methyl-D-erythritol synthase</fullName>
        </alternativeName>
        <alternativeName>
            <fullName evidence="10">MEP cytidylyltransferase</fullName>
            <shortName evidence="10">MCT</shortName>
        </alternativeName>
    </domain>
    <domain>
        <recommendedName>
            <fullName evidence="10">2-C-methyl-D-erythritol 2,4-cyclodiphosphate synthase</fullName>
            <shortName evidence="10">MECDP-synthase</shortName>
            <shortName evidence="10">MECPP-synthase</shortName>
            <shortName evidence="10">MECPS</shortName>
            <ecNumber evidence="10">4.6.1.12</ecNumber>
        </recommendedName>
    </domain>
</protein>
<feature type="region of interest" description="2-C-methyl-D-erythritol 2,4-cyclodiphosphate synthase" evidence="10">
    <location>
        <begin position="284"/>
        <end position="448"/>
    </location>
</feature>
<evidence type="ECO:0000259" key="11">
    <source>
        <dbReference type="Pfam" id="PF02542"/>
    </source>
</evidence>
<dbReference type="CDD" id="cd00554">
    <property type="entry name" value="MECDP_synthase"/>
    <property type="match status" value="1"/>
</dbReference>
<comment type="caution">
    <text evidence="10">Lacks conserved residue(s) required for the propagation of feature annotation.</text>
</comment>
<dbReference type="GO" id="GO:0046872">
    <property type="term" value="F:metal ion binding"/>
    <property type="evidence" value="ECO:0007669"/>
    <property type="project" value="UniProtKB-KW"/>
</dbReference>
<feature type="site" description="Transition state stabilizer" evidence="10">
    <location>
        <position position="19"/>
    </location>
</feature>
<keyword evidence="5 10" id="KW-0548">Nucleotidyltransferase</keyword>
<dbReference type="Gene3D" id="3.90.550.10">
    <property type="entry name" value="Spore Coat Polysaccharide Biosynthesis Protein SpsA, Chain A"/>
    <property type="match status" value="1"/>
</dbReference>
<evidence type="ECO:0000256" key="7">
    <source>
        <dbReference type="ARBA" id="ARBA00023229"/>
    </source>
</evidence>
<dbReference type="HAMAP" id="MF_00108">
    <property type="entry name" value="IspD"/>
    <property type="match status" value="1"/>
</dbReference>
<dbReference type="SUPFAM" id="SSF53448">
    <property type="entry name" value="Nucleotide-diphospho-sugar transferases"/>
    <property type="match status" value="1"/>
</dbReference>
<dbReference type="Pfam" id="PF01128">
    <property type="entry name" value="IspD"/>
    <property type="match status" value="1"/>
</dbReference>
<dbReference type="CDD" id="cd02516">
    <property type="entry name" value="CDP-ME_synthetase"/>
    <property type="match status" value="1"/>
</dbReference>
<sequence>MKMTDRLWAIIPAAGQGIRAKTAVPKQFMRFGGRSVLERTLFKVVSLPDVEGVIVALPPAYLKDPALGQGAIDRDALPFNKPVLTVMGGATRQDSVYNALRAVPAEAGWIMVHDASRPFFSQELFYRVFDAAKVFSAAICGFEAVETVKTLVRPLEFGYTTGFTGFVGTTLNRKELLLVQTPQIFRKDILVSAYEAAIECGYHGTDDSQLVERLGYRVAVVEGERTNIKITFPEDFMIAETFLRRTGTSEFTPSTSRDTGLGFLEDFRQPRKSRSLRLAGFLPVTGFGFDIHPLVPGRKCILGGVEIPFERGLLGHSDGDVLCHATMDAILGALGLGDIGKWFPPDDPRYEGACSLMLMAELWQSLKVRAEITHVDCTLIAEVPRIAPYVEAMKNNFSRALHIDVSKVSIKATTPERLGALGREEGIAGFCAVSLLKKGRFSHGAQSL</sequence>
<feature type="domain" description="2-C-methyl-D-erythritol 2,4-cyclodiphosphate synthase" evidence="11">
    <location>
        <begin position="285"/>
        <end position="435"/>
    </location>
</feature>
<feature type="binding site" evidence="10">
    <location>
        <begin position="290"/>
        <end position="292"/>
    </location>
    <ligand>
        <name>4-CDP-2-C-methyl-D-erythritol 2-phosphate</name>
        <dbReference type="ChEBI" id="CHEBI:57919"/>
    </ligand>
</feature>
<comment type="function">
    <text evidence="10">Bifunctional enzyme that catalyzes the formation of 4-diphosphocytidyl-2-C-methyl-D-erythritol from CTP and 2-C-methyl-D-erythritol 4-phosphate (MEP) (IspD), and catalyzes the conversion of 4-diphosphocytidyl-2-C-methyl-D-erythritol 2-phosphate (CDP-ME2P) to 2-C-methyl-D-erythritol 2,4-cyclodiphosphate (ME-CPP) with a corresponding release of cytidine 5-monophosphate (CMP) (IspF).</text>
</comment>
<dbReference type="EMBL" id="CP062796">
    <property type="protein sequence ID" value="QUL97742.1"/>
    <property type="molecule type" value="Genomic_DNA"/>
</dbReference>
<dbReference type="InterPro" id="IPR003526">
    <property type="entry name" value="MECDP_synthase"/>
</dbReference>
<dbReference type="EC" id="2.7.7.60" evidence="10"/>
<keyword evidence="4 10" id="KW-0808">Transferase</keyword>
<organism evidence="12">
    <name type="scientific">Candidatus Fermentithermobacillus carboniphilus</name>
    <dbReference type="NCBI Taxonomy" id="3085328"/>
    <lineage>
        <taxon>Bacteria</taxon>
        <taxon>Bacillati</taxon>
        <taxon>Bacillota</taxon>
        <taxon>Candidatus Fermentithermobacillia</taxon>
        <taxon>Candidatus Fermentithermobacillales</taxon>
        <taxon>Candidatus Fermentithermobacillaceae</taxon>
        <taxon>Candidatus Fermentithermobacillus</taxon>
    </lineage>
</organism>
<comment type="pathway">
    <text evidence="3 10">Isoprenoid biosynthesis; isopentenyl diphosphate biosynthesis via DXP pathway; isopentenyl diphosphate from 1-deoxy-D-xylulose 5-phosphate: step 4/6.</text>
</comment>
<evidence type="ECO:0000256" key="2">
    <source>
        <dbReference type="ARBA" id="ARBA00001968"/>
    </source>
</evidence>
<accession>A0AAT9LAU3</accession>
<comment type="catalytic activity">
    <reaction evidence="10">
        <text>2-C-methyl-D-erythritol 4-phosphate + CTP + H(+) = 4-CDP-2-C-methyl-D-erythritol + diphosphate</text>
        <dbReference type="Rhea" id="RHEA:13429"/>
        <dbReference type="ChEBI" id="CHEBI:15378"/>
        <dbReference type="ChEBI" id="CHEBI:33019"/>
        <dbReference type="ChEBI" id="CHEBI:37563"/>
        <dbReference type="ChEBI" id="CHEBI:57823"/>
        <dbReference type="ChEBI" id="CHEBI:58262"/>
        <dbReference type="EC" id="2.7.7.60"/>
    </reaction>
</comment>
<evidence type="ECO:0000256" key="3">
    <source>
        <dbReference type="ARBA" id="ARBA00004709"/>
    </source>
</evidence>
<dbReference type="NCBIfam" id="TIGR00453">
    <property type="entry name" value="ispD"/>
    <property type="match status" value="1"/>
</dbReference>
<comment type="similarity">
    <text evidence="10">In the N-terminal section; belongs to the IspD/TarI cytidylyltransferase family. IspD subfamily.</text>
</comment>
<dbReference type="PROSITE" id="PS01350">
    <property type="entry name" value="ISPF"/>
    <property type="match status" value="1"/>
</dbReference>
<dbReference type="HAMAP" id="MF_01520">
    <property type="entry name" value="IspDF"/>
    <property type="match status" value="1"/>
</dbReference>
<dbReference type="PANTHER" id="PTHR43181:SF1">
    <property type="entry name" value="2-C-METHYL-D-ERYTHRITOL 2,4-CYCLODIPHOSPHATE SYNTHASE, CHLOROPLASTIC"/>
    <property type="match status" value="1"/>
</dbReference>
<feature type="site" description="Transition state stabilizer" evidence="10">
    <location>
        <position position="414"/>
    </location>
</feature>
<keyword evidence="7 10" id="KW-0414">Isoprene biosynthesis</keyword>
<evidence type="ECO:0000256" key="6">
    <source>
        <dbReference type="ARBA" id="ARBA00022723"/>
    </source>
</evidence>
<evidence type="ECO:0000256" key="10">
    <source>
        <dbReference type="HAMAP-Rule" id="MF_01520"/>
    </source>
</evidence>
<reference evidence="12" key="1">
    <citation type="submission" date="2020-10" db="EMBL/GenBank/DDBJ databases">
        <authorList>
            <person name="Kadnikov V."/>
            <person name="Beletsky A.V."/>
            <person name="Mardanov A.V."/>
            <person name="Karnachuk O.V."/>
            <person name="Ravin N.V."/>
        </authorList>
    </citation>
    <scope>NUCLEOTIDE SEQUENCE</scope>
    <source>
        <strain evidence="12">Bu02</strain>
    </source>
</reference>
<comment type="similarity">
    <text evidence="10">In the C-terminal section; belongs to the IspF family.</text>
</comment>
<dbReference type="InterPro" id="IPR026596">
    <property type="entry name" value="IspD/F"/>
</dbReference>
<feature type="binding site" evidence="10">
    <location>
        <position position="292"/>
    </location>
    <ligand>
        <name>a divalent metal cation</name>
        <dbReference type="ChEBI" id="CHEBI:60240"/>
    </ligand>
</feature>
<feature type="binding site" evidence="10">
    <location>
        <begin position="338"/>
        <end position="340"/>
    </location>
    <ligand>
        <name>4-CDP-2-C-methyl-D-erythritol 2-phosphate</name>
        <dbReference type="ChEBI" id="CHEBI:57919"/>
    </ligand>
</feature>
<feature type="binding site" evidence="10">
    <location>
        <begin position="413"/>
        <end position="416"/>
    </location>
    <ligand>
        <name>4-CDP-2-C-methyl-D-erythritol 2-phosphate</name>
        <dbReference type="ChEBI" id="CHEBI:57919"/>
    </ligand>
</feature>
<reference evidence="12" key="2">
    <citation type="journal article" date="2023" name="Biology">
        <title>Prokaryotic Life Associated with Coal-Fire Gas Vents Revealed by Metagenomics.</title>
        <authorList>
            <person name="Kadnikov V.V."/>
            <person name="Mardanov A.V."/>
            <person name="Beletsky A.V."/>
            <person name="Karnachuk O.V."/>
            <person name="Ravin N.V."/>
        </authorList>
    </citation>
    <scope>NUCLEOTIDE SEQUENCE</scope>
    <source>
        <strain evidence="12">Bu02</strain>
    </source>
</reference>
<dbReference type="Gene3D" id="3.30.1330.50">
    <property type="entry name" value="2-C-methyl-D-erythritol 2,4-cyclodiphosphate synthase"/>
    <property type="match status" value="1"/>
</dbReference>
<keyword evidence="8 10" id="KW-0456">Lyase</keyword>
<feature type="site" description="Positions MEP for the nucleophilic attack" evidence="10">
    <location>
        <position position="229"/>
    </location>
</feature>
<feature type="site" description="Transition state stabilizer" evidence="10">
    <location>
        <position position="316"/>
    </location>
</feature>
<dbReference type="InterPro" id="IPR001228">
    <property type="entry name" value="IspD"/>
</dbReference>
<evidence type="ECO:0000256" key="5">
    <source>
        <dbReference type="ARBA" id="ARBA00022695"/>
    </source>
</evidence>
<feature type="region of interest" description="2-C-methyl-D-erythritol 4-phosphate cytidylyltransferase" evidence="10">
    <location>
        <begin position="1"/>
        <end position="283"/>
    </location>
</feature>
<feature type="site" description="Transition state stabilizer" evidence="10">
    <location>
        <position position="26"/>
    </location>
</feature>
<feature type="binding site" evidence="10">
    <location>
        <begin position="316"/>
        <end position="317"/>
    </location>
    <ligand>
        <name>4-CDP-2-C-methyl-D-erythritol 2-phosphate</name>
        <dbReference type="ChEBI" id="CHEBI:57919"/>
    </ligand>
</feature>
<keyword evidence="9 10" id="KW-0511">Multifunctional enzyme</keyword>
<dbReference type="AlphaFoldDB" id="A0AAT9LAU3"/>
<dbReference type="EC" id="4.6.1.12" evidence="10"/>
<feature type="binding site" evidence="10">
    <location>
        <position position="324"/>
    </location>
    <ligand>
        <name>a divalent metal cation</name>
        <dbReference type="ChEBI" id="CHEBI:60240"/>
    </ligand>
</feature>
<dbReference type="GO" id="GO:0008685">
    <property type="term" value="F:2-C-methyl-D-erythritol 2,4-cyclodiphosphate synthase activity"/>
    <property type="evidence" value="ECO:0007669"/>
    <property type="project" value="UniProtKB-UniRule"/>
</dbReference>
<name>A0AAT9LAU3_9FIRM</name>
<evidence type="ECO:0000256" key="1">
    <source>
        <dbReference type="ARBA" id="ARBA00000200"/>
    </source>
</evidence>
<dbReference type="HAMAP" id="MF_00107">
    <property type="entry name" value="IspF"/>
    <property type="match status" value="1"/>
</dbReference>
<comment type="pathway">
    <text evidence="10">Isoprenoid biosynthesis; isopentenyl diphosphate biosynthesis via DXP pathway; isopentenyl diphosphate from 1-deoxy-D-xylulose 5-phosphate: step 2/6.</text>
</comment>
<dbReference type="InterPro" id="IPR034683">
    <property type="entry name" value="IspD/TarI"/>
</dbReference>
<comment type="catalytic activity">
    <reaction evidence="1 10">
        <text>4-CDP-2-C-methyl-D-erythritol 2-phosphate = 2-C-methyl-D-erythritol 2,4-cyclic diphosphate + CMP</text>
        <dbReference type="Rhea" id="RHEA:23864"/>
        <dbReference type="ChEBI" id="CHEBI:57919"/>
        <dbReference type="ChEBI" id="CHEBI:58483"/>
        <dbReference type="ChEBI" id="CHEBI:60377"/>
        <dbReference type="EC" id="4.6.1.12"/>
    </reaction>
</comment>
<comment type="cofactor">
    <cofactor evidence="2 10">
        <name>a divalent metal cation</name>
        <dbReference type="ChEBI" id="CHEBI:60240"/>
    </cofactor>
</comment>
<dbReference type="InterPro" id="IPR029044">
    <property type="entry name" value="Nucleotide-diphossugar_trans"/>
</dbReference>
<gene>
    <name evidence="12" type="primary">ispD</name>
    <name evidence="10" type="synonym">ispDF</name>
    <name evidence="12" type="ORF">IMF26_06390</name>
</gene>
<dbReference type="KEGG" id="fcz:IMF26_06390"/>
<proteinExistence type="inferred from homology"/>
<dbReference type="InterPro" id="IPR036571">
    <property type="entry name" value="MECDP_synthase_sf"/>
</dbReference>
<evidence type="ECO:0000313" key="12">
    <source>
        <dbReference type="EMBL" id="QUL97742.1"/>
    </source>
</evidence>
<dbReference type="GO" id="GO:0050518">
    <property type="term" value="F:2-C-methyl-D-erythritol 4-phosphate cytidylyltransferase activity"/>
    <property type="evidence" value="ECO:0007669"/>
    <property type="project" value="UniProtKB-UniRule"/>
</dbReference>
<dbReference type="GO" id="GO:0016114">
    <property type="term" value="P:terpenoid biosynthetic process"/>
    <property type="evidence" value="ECO:0007669"/>
    <property type="project" value="InterPro"/>
</dbReference>